<evidence type="ECO:0000313" key="5">
    <source>
        <dbReference type="Proteomes" id="UP001470230"/>
    </source>
</evidence>
<organism evidence="4 5">
    <name type="scientific">Tritrichomonas musculus</name>
    <dbReference type="NCBI Taxonomy" id="1915356"/>
    <lineage>
        <taxon>Eukaryota</taxon>
        <taxon>Metamonada</taxon>
        <taxon>Parabasalia</taxon>
        <taxon>Tritrichomonadida</taxon>
        <taxon>Tritrichomonadidae</taxon>
        <taxon>Tritrichomonas</taxon>
    </lineage>
</organism>
<dbReference type="Pfam" id="PF00085">
    <property type="entry name" value="Thioredoxin"/>
    <property type="match status" value="1"/>
</dbReference>
<feature type="domain" description="Thioredoxin" evidence="3">
    <location>
        <begin position="26"/>
        <end position="139"/>
    </location>
</feature>
<keyword evidence="5" id="KW-1185">Reference proteome</keyword>
<feature type="transmembrane region" description="Helical" evidence="1">
    <location>
        <begin position="417"/>
        <end position="442"/>
    </location>
</feature>
<dbReference type="SUPFAM" id="SSF52833">
    <property type="entry name" value="Thioredoxin-like"/>
    <property type="match status" value="1"/>
</dbReference>
<keyword evidence="2" id="KW-0732">Signal</keyword>
<accession>A0ABR2I770</accession>
<evidence type="ECO:0000259" key="3">
    <source>
        <dbReference type="PROSITE" id="PS51352"/>
    </source>
</evidence>
<sequence>MLFLIYSFIFKASSLSINLTFSNWENYTGIPAANISGINHNHNLNFFNKNPPLFIFCFTSWCPHCKRALPDWQKYVEEASSDPSVIIASLNCSNELELCQNLQIRSLPSFLTYFHGDIREANCYHDLESYQKVGKKLSLIGEGKFLKRYDNIESNVFPHYPSFVFSVNFSPKTEKSDSKSEIENSNNFENFELNGFDDINDHEAIEIISRAMIASDSYQDEFFYLKDDKNRHVTVFLDDDVSLEMKGEFTFENILEFVKENCHKLFGDWSFSSLRRIKRRFAIYAPKIKKQKSDKKKKNPNPLKYSKIIDSDIKKFAVANLNRYAWGSANEFGTEQFNKIFKLKASEYPAIVVVDIRLSRFAKLKKIKSRADIDEFFSMVDFFANNDVNISNGKKNVFEPLEVNNDLDDFLELINSFLTIFVTSLVIVLSAVSIGFLIYCFYCKKPVPKYD</sequence>
<name>A0ABR2I770_9EUKA</name>
<dbReference type="EMBL" id="JAPFFF010000019">
    <property type="protein sequence ID" value="KAK8857883.1"/>
    <property type="molecule type" value="Genomic_DNA"/>
</dbReference>
<feature type="signal peptide" evidence="2">
    <location>
        <begin position="1"/>
        <end position="16"/>
    </location>
</feature>
<comment type="caution">
    <text evidence="4">The sequence shown here is derived from an EMBL/GenBank/DDBJ whole genome shotgun (WGS) entry which is preliminary data.</text>
</comment>
<proteinExistence type="predicted"/>
<evidence type="ECO:0000313" key="4">
    <source>
        <dbReference type="EMBL" id="KAK8857883.1"/>
    </source>
</evidence>
<keyword evidence="1" id="KW-1133">Transmembrane helix</keyword>
<keyword evidence="1" id="KW-0472">Membrane</keyword>
<protein>
    <recommendedName>
        <fullName evidence="3">Thioredoxin domain-containing protein</fullName>
    </recommendedName>
</protein>
<dbReference type="PANTHER" id="PTHR45672">
    <property type="entry name" value="PROTEIN DISULFIDE-ISOMERASE C17H9.14C-RELATED"/>
    <property type="match status" value="1"/>
</dbReference>
<gene>
    <name evidence="4" type="ORF">M9Y10_012980</name>
</gene>
<reference evidence="4 5" key="1">
    <citation type="submission" date="2024-04" db="EMBL/GenBank/DDBJ databases">
        <title>Tritrichomonas musculus Genome.</title>
        <authorList>
            <person name="Alves-Ferreira E."/>
            <person name="Grigg M."/>
            <person name="Lorenzi H."/>
            <person name="Galac M."/>
        </authorList>
    </citation>
    <scope>NUCLEOTIDE SEQUENCE [LARGE SCALE GENOMIC DNA]</scope>
    <source>
        <strain evidence="4 5">EAF2021</strain>
    </source>
</reference>
<evidence type="ECO:0000256" key="1">
    <source>
        <dbReference type="SAM" id="Phobius"/>
    </source>
</evidence>
<dbReference type="InterPro" id="IPR036249">
    <property type="entry name" value="Thioredoxin-like_sf"/>
</dbReference>
<dbReference type="CDD" id="cd02961">
    <property type="entry name" value="PDI_a_family"/>
    <property type="match status" value="1"/>
</dbReference>
<dbReference type="PROSITE" id="PS51352">
    <property type="entry name" value="THIOREDOXIN_2"/>
    <property type="match status" value="1"/>
</dbReference>
<dbReference type="InterPro" id="IPR051063">
    <property type="entry name" value="PDI"/>
</dbReference>
<dbReference type="Proteomes" id="UP001470230">
    <property type="component" value="Unassembled WGS sequence"/>
</dbReference>
<dbReference type="InterPro" id="IPR013766">
    <property type="entry name" value="Thioredoxin_domain"/>
</dbReference>
<keyword evidence="1" id="KW-0812">Transmembrane</keyword>
<evidence type="ECO:0000256" key="2">
    <source>
        <dbReference type="SAM" id="SignalP"/>
    </source>
</evidence>
<dbReference type="Gene3D" id="3.40.30.10">
    <property type="entry name" value="Glutaredoxin"/>
    <property type="match status" value="1"/>
</dbReference>
<feature type="chain" id="PRO_5045599004" description="Thioredoxin domain-containing protein" evidence="2">
    <location>
        <begin position="17"/>
        <end position="451"/>
    </location>
</feature>